<gene>
    <name evidence="2" type="ORF">HG543_28050</name>
</gene>
<name>A0A848LLJ0_9BACT</name>
<dbReference type="InterPro" id="IPR023614">
    <property type="entry name" value="Porin_dom_sf"/>
</dbReference>
<protein>
    <recommendedName>
        <fullName evidence="4">Phosphate-selective porin O and P</fullName>
    </recommendedName>
</protein>
<dbReference type="RefSeq" id="WP_169347951.1">
    <property type="nucleotide sequence ID" value="NZ_JABBJJ010000149.1"/>
</dbReference>
<dbReference type="AlphaFoldDB" id="A0A848LLJ0"/>
<evidence type="ECO:0000313" key="2">
    <source>
        <dbReference type="EMBL" id="NMO18687.1"/>
    </source>
</evidence>
<feature type="chain" id="PRO_5032817158" description="Phosphate-selective porin O and P" evidence="1">
    <location>
        <begin position="28"/>
        <end position="330"/>
    </location>
</feature>
<evidence type="ECO:0000256" key="1">
    <source>
        <dbReference type="SAM" id="SignalP"/>
    </source>
</evidence>
<proteinExistence type="predicted"/>
<keyword evidence="1" id="KW-0732">Signal</keyword>
<sequence length="330" mass="36240">MRPNSTYRVAGPVLALHLVLSPAGAVAAEGALTFTPPRISGFIQPHFTWEPGDEEQAGEFHLRRLQVRAAGDLGTPALGYTVSLELATPRRPLRECFMGVRGLGHELRFGQFKVPFGWEFPVSVTQLPIIDFSVVQPLSIGRDPRDIGLGLFGTIDLGRSWTLEDGLAVVSGEGANTADTTPKKDVFARVGLLRGQQLRVGLSAATVEFTREDTNIVERSTRVGIDLGVEHGPVRVLGEYARAWFVKPEARTAHAFYGTVIACVGPGIEVLGRYEQRVPKLGADERLRFLTLGANYTHEPLDARVQLNYRRNLEADNNEDLLALQAQYVF</sequence>
<dbReference type="Proteomes" id="UP000518300">
    <property type="component" value="Unassembled WGS sequence"/>
</dbReference>
<evidence type="ECO:0008006" key="4">
    <source>
        <dbReference type="Google" id="ProtNLM"/>
    </source>
</evidence>
<keyword evidence="3" id="KW-1185">Reference proteome</keyword>
<dbReference type="Pfam" id="PF07396">
    <property type="entry name" value="Porin_O_P"/>
    <property type="match status" value="1"/>
</dbReference>
<dbReference type="SUPFAM" id="SSF56935">
    <property type="entry name" value="Porins"/>
    <property type="match status" value="1"/>
</dbReference>
<dbReference type="InterPro" id="IPR010870">
    <property type="entry name" value="Porin_O/P"/>
</dbReference>
<evidence type="ECO:0000313" key="3">
    <source>
        <dbReference type="Proteomes" id="UP000518300"/>
    </source>
</evidence>
<accession>A0A848LLJ0</accession>
<feature type="signal peptide" evidence="1">
    <location>
        <begin position="1"/>
        <end position="27"/>
    </location>
</feature>
<organism evidence="2 3">
    <name type="scientific">Pyxidicoccus fallax</name>
    <dbReference type="NCBI Taxonomy" id="394095"/>
    <lineage>
        <taxon>Bacteria</taxon>
        <taxon>Pseudomonadati</taxon>
        <taxon>Myxococcota</taxon>
        <taxon>Myxococcia</taxon>
        <taxon>Myxococcales</taxon>
        <taxon>Cystobacterineae</taxon>
        <taxon>Myxococcaceae</taxon>
        <taxon>Pyxidicoccus</taxon>
    </lineage>
</organism>
<dbReference type="Gene3D" id="2.40.160.10">
    <property type="entry name" value="Porin"/>
    <property type="match status" value="1"/>
</dbReference>
<dbReference type="EMBL" id="JABBJJ010000149">
    <property type="protein sequence ID" value="NMO18687.1"/>
    <property type="molecule type" value="Genomic_DNA"/>
</dbReference>
<comment type="caution">
    <text evidence="2">The sequence shown here is derived from an EMBL/GenBank/DDBJ whole genome shotgun (WGS) entry which is preliminary data.</text>
</comment>
<reference evidence="2 3" key="1">
    <citation type="submission" date="2020-04" db="EMBL/GenBank/DDBJ databases">
        <title>Draft genome of Pyxidicoccus fallax type strain.</title>
        <authorList>
            <person name="Whitworth D.E."/>
        </authorList>
    </citation>
    <scope>NUCLEOTIDE SEQUENCE [LARGE SCALE GENOMIC DNA]</scope>
    <source>
        <strain evidence="2 3">DSM 14698</strain>
    </source>
</reference>